<accession>A0A409VCL6</accession>
<evidence type="ECO:0000313" key="4">
    <source>
        <dbReference type="Proteomes" id="UP000284842"/>
    </source>
</evidence>
<evidence type="ECO:0000256" key="1">
    <source>
        <dbReference type="SAM" id="Phobius"/>
    </source>
</evidence>
<keyword evidence="1" id="KW-0812">Transmembrane</keyword>
<feature type="chain" id="PRO_5019094443" evidence="2">
    <location>
        <begin position="19"/>
        <end position="267"/>
    </location>
</feature>
<keyword evidence="1" id="KW-0472">Membrane</keyword>
<dbReference type="AlphaFoldDB" id="A0A409VCL6"/>
<dbReference type="EMBL" id="NHTK01006108">
    <property type="protein sequence ID" value="PPQ63829.1"/>
    <property type="molecule type" value="Genomic_DNA"/>
</dbReference>
<protein>
    <submittedName>
        <fullName evidence="3">Uncharacterized protein</fullName>
    </submittedName>
</protein>
<gene>
    <name evidence="3" type="ORF">CVT24_009780</name>
</gene>
<organism evidence="3 4">
    <name type="scientific">Panaeolus cyanescens</name>
    <dbReference type="NCBI Taxonomy" id="181874"/>
    <lineage>
        <taxon>Eukaryota</taxon>
        <taxon>Fungi</taxon>
        <taxon>Dikarya</taxon>
        <taxon>Basidiomycota</taxon>
        <taxon>Agaricomycotina</taxon>
        <taxon>Agaricomycetes</taxon>
        <taxon>Agaricomycetidae</taxon>
        <taxon>Agaricales</taxon>
        <taxon>Agaricineae</taxon>
        <taxon>Galeropsidaceae</taxon>
        <taxon>Panaeolus</taxon>
    </lineage>
</organism>
<keyword evidence="1" id="KW-1133">Transmembrane helix</keyword>
<evidence type="ECO:0000256" key="2">
    <source>
        <dbReference type="SAM" id="SignalP"/>
    </source>
</evidence>
<dbReference type="InParanoid" id="A0A409VCL6"/>
<name>A0A409VCL6_9AGAR</name>
<keyword evidence="4" id="KW-1185">Reference proteome</keyword>
<proteinExistence type="predicted"/>
<keyword evidence="2" id="KW-0732">Signal</keyword>
<reference evidence="3 4" key="1">
    <citation type="journal article" date="2018" name="Evol. Lett.">
        <title>Horizontal gene cluster transfer increased hallucinogenic mushroom diversity.</title>
        <authorList>
            <person name="Reynolds H.T."/>
            <person name="Vijayakumar V."/>
            <person name="Gluck-Thaler E."/>
            <person name="Korotkin H.B."/>
            <person name="Matheny P.B."/>
            <person name="Slot J.C."/>
        </authorList>
    </citation>
    <scope>NUCLEOTIDE SEQUENCE [LARGE SCALE GENOMIC DNA]</scope>
    <source>
        <strain evidence="3 4">2629</strain>
    </source>
</reference>
<dbReference type="OrthoDB" id="3266475at2759"/>
<feature type="transmembrane region" description="Helical" evidence="1">
    <location>
        <begin position="172"/>
        <end position="193"/>
    </location>
</feature>
<evidence type="ECO:0000313" key="3">
    <source>
        <dbReference type="EMBL" id="PPQ63829.1"/>
    </source>
</evidence>
<dbReference type="Proteomes" id="UP000284842">
    <property type="component" value="Unassembled WGS sequence"/>
</dbReference>
<sequence>MKRAAWLMLCVTANSVLGYPLRQNPDLLKPIPRDLLGLFGEDVTSTTSVSLTSQTELVYSADSVSIGGTHKPIAEAELPATTTSTHLGKAIPSKMSTTIPHPSPALQALAPVVIAKETTLTDVVYSTQPVLVPQQAAITTATAITTAAATAGEYVAQGANDTPPAELTEWKVIGVAVISVTLVAIIILAVTFFDSWWGFLSAVFTTKRDGGNETLLPDPDQRDWEFKLANEDGHRYPTMESLDSIAREKNREADRRVICGSQMPSNQ</sequence>
<comment type="caution">
    <text evidence="3">The sequence shown here is derived from an EMBL/GenBank/DDBJ whole genome shotgun (WGS) entry which is preliminary data.</text>
</comment>
<feature type="signal peptide" evidence="2">
    <location>
        <begin position="1"/>
        <end position="18"/>
    </location>
</feature>